<accession>A0A0V7ZZM0</accession>
<comment type="caution">
    <text evidence="3">The sequence shown here is derived from an EMBL/GenBank/DDBJ whole genome shotgun (WGS) entry which is preliminary data.</text>
</comment>
<dbReference type="AlphaFoldDB" id="A0A0V7ZZM0"/>
<organism evidence="3 4">
    <name type="scientific">Mastigocoleus testarum BC008</name>
    <dbReference type="NCBI Taxonomy" id="371196"/>
    <lineage>
        <taxon>Bacteria</taxon>
        <taxon>Bacillati</taxon>
        <taxon>Cyanobacteriota</taxon>
        <taxon>Cyanophyceae</taxon>
        <taxon>Nostocales</taxon>
        <taxon>Hapalosiphonaceae</taxon>
        <taxon>Mastigocoleus</taxon>
    </lineage>
</organism>
<keyword evidence="4" id="KW-1185">Reference proteome</keyword>
<dbReference type="Proteomes" id="UP000053372">
    <property type="component" value="Unassembled WGS sequence"/>
</dbReference>
<evidence type="ECO:0000259" key="1">
    <source>
        <dbReference type="Pfam" id="PF09557"/>
    </source>
</evidence>
<evidence type="ECO:0000259" key="2">
    <source>
        <dbReference type="Pfam" id="PF11181"/>
    </source>
</evidence>
<dbReference type="InterPro" id="IPR052948">
    <property type="entry name" value="Low_temp-induced_all0457"/>
</dbReference>
<feature type="domain" description="General stress protein 17M-like" evidence="2">
    <location>
        <begin position="13"/>
        <end position="83"/>
    </location>
</feature>
<gene>
    <name evidence="3" type="ORF">BC008_05935</name>
</gene>
<evidence type="ECO:0000313" key="4">
    <source>
        <dbReference type="Proteomes" id="UP000053372"/>
    </source>
</evidence>
<reference evidence="3 4" key="1">
    <citation type="journal article" date="2015" name="Genome Announc.">
        <title>Draft Genome of the Euendolithic (true boring) Cyanobacterium Mastigocoleus testarum strain BC008.</title>
        <authorList>
            <person name="Guida B.S."/>
            <person name="Garcia-Pichel F."/>
        </authorList>
    </citation>
    <scope>NUCLEOTIDE SEQUENCE [LARGE SCALE GENOMIC DNA]</scope>
    <source>
        <strain evidence="3 4">BC008</strain>
    </source>
</reference>
<dbReference type="InterPro" id="IPR025889">
    <property type="entry name" value="GSP17M-like_dom"/>
</dbReference>
<proteinExistence type="predicted"/>
<dbReference type="PANTHER" id="PTHR36109">
    <property type="entry name" value="MEMBRANE PROTEIN-RELATED"/>
    <property type="match status" value="1"/>
</dbReference>
<sequence>MNTAYNTEYKRAVGLFYSREEAEKAVHKLKDAGFDMDRVSVVARDADKVVGTETTEDIGNKADDGAAAGALTGGALGGITGLLVGLGTLAIPGVGPILLAGAEATAIATTLAGGAIGAAAGGLVGALIGLGIPEERAKVYSDRVAGGSFLVMVTGTVKEVIRAETYMRECGVEEFGIYDAPSQVSSSPEAVTPVASSEYTGVQETENKENIKLYEERLVADKERAKAGEVSVGKRVETETASVSVPIEKERIVVERSNPTNPGQVSPGTTDFSGGKVARMEVYEESADIQKQAFVREEVKVRKEVERDTVEAKEKLRREELEVDVDGKPVIKKRH</sequence>
<dbReference type="InterPro" id="IPR019060">
    <property type="entry name" value="DUF2382"/>
</dbReference>
<protein>
    <submittedName>
        <fullName evidence="3">Uncharacterized protein</fullName>
    </submittedName>
</protein>
<dbReference type="EMBL" id="LMTZ01000008">
    <property type="protein sequence ID" value="KST69976.1"/>
    <property type="molecule type" value="Genomic_DNA"/>
</dbReference>
<dbReference type="Pfam" id="PF11181">
    <property type="entry name" value="YflT"/>
    <property type="match status" value="1"/>
</dbReference>
<dbReference type="NCBIfam" id="TIGR02271">
    <property type="entry name" value="YsnF/AvaK domain"/>
    <property type="match status" value="1"/>
</dbReference>
<name>A0A0V7ZZM0_9CYAN</name>
<dbReference type="PANTHER" id="PTHR36109:SF2">
    <property type="entry name" value="MEMBRANE PROTEIN"/>
    <property type="match status" value="1"/>
</dbReference>
<dbReference type="RefSeq" id="WP_027843354.1">
    <property type="nucleotide sequence ID" value="NZ_LMTZ01000008.1"/>
</dbReference>
<evidence type="ECO:0000313" key="3">
    <source>
        <dbReference type="EMBL" id="KST69976.1"/>
    </source>
</evidence>
<feature type="domain" description="DUF2382" evidence="1">
    <location>
        <begin position="211"/>
        <end position="323"/>
    </location>
</feature>
<dbReference type="Pfam" id="PF09557">
    <property type="entry name" value="DUF2382"/>
    <property type="match status" value="1"/>
</dbReference>
<dbReference type="OrthoDB" id="462701at2"/>